<gene>
    <name evidence="22" type="primary">Eya3</name>
</gene>
<evidence type="ECO:0000256" key="1">
    <source>
        <dbReference type="ARBA" id="ARBA00004123"/>
    </source>
</evidence>
<evidence type="ECO:0000256" key="6">
    <source>
        <dbReference type="ARBA" id="ARBA00022553"/>
    </source>
</evidence>
<evidence type="ECO:0000256" key="5">
    <source>
        <dbReference type="ARBA" id="ARBA00022490"/>
    </source>
</evidence>
<comment type="similarity">
    <text evidence="3 20">Belongs to the HAD-like hydrolase superfamily. EYA family.</text>
</comment>
<dbReference type="InterPro" id="IPR006545">
    <property type="entry name" value="EYA_dom"/>
</dbReference>
<evidence type="ECO:0000256" key="14">
    <source>
        <dbReference type="ARBA" id="ARBA00023159"/>
    </source>
</evidence>
<keyword evidence="11" id="KW-0156">Chromatin regulator</keyword>
<protein>
    <recommendedName>
        <fullName evidence="20">Eyes absent homolog</fullName>
        <ecNumber evidence="20">3.1.3.48</ecNumber>
    </recommendedName>
</protein>
<dbReference type="GO" id="GO:0004725">
    <property type="term" value="F:protein tyrosine phosphatase activity"/>
    <property type="evidence" value="ECO:0007669"/>
    <property type="project" value="UniProtKB-EC"/>
</dbReference>
<keyword evidence="14" id="KW-0010">Activator</keyword>
<keyword evidence="6" id="KW-0597">Phosphoprotein</keyword>
<feature type="compositionally biased region" description="Polar residues" evidence="21">
    <location>
        <begin position="217"/>
        <end position="250"/>
    </location>
</feature>
<name>A0A977XD28_9NEOB</name>
<evidence type="ECO:0000256" key="19">
    <source>
        <dbReference type="PIRSR" id="PIRSR628472-2"/>
    </source>
</evidence>
<feature type="region of interest" description="Disordered" evidence="21">
    <location>
        <begin position="217"/>
        <end position="298"/>
    </location>
</feature>
<evidence type="ECO:0000256" key="20">
    <source>
        <dbReference type="RuleBase" id="RU362036"/>
    </source>
</evidence>
<evidence type="ECO:0000256" key="16">
    <source>
        <dbReference type="ARBA" id="ARBA00023204"/>
    </source>
</evidence>
<dbReference type="PANTHER" id="PTHR10190:SF5">
    <property type="entry name" value="EYES ABSENT HOMOLOG 3"/>
    <property type="match status" value="1"/>
</dbReference>
<evidence type="ECO:0000256" key="21">
    <source>
        <dbReference type="SAM" id="MobiDB-lite"/>
    </source>
</evidence>
<evidence type="ECO:0000256" key="12">
    <source>
        <dbReference type="ARBA" id="ARBA00022912"/>
    </source>
</evidence>
<dbReference type="InterPro" id="IPR038102">
    <property type="entry name" value="EYA_dom_sf"/>
</dbReference>
<keyword evidence="15" id="KW-0804">Transcription</keyword>
<evidence type="ECO:0000256" key="18">
    <source>
        <dbReference type="ARBA" id="ARBA00051722"/>
    </source>
</evidence>
<comment type="cofactor">
    <cofactor evidence="19 20">
        <name>Mg(2+)</name>
        <dbReference type="ChEBI" id="CHEBI:18420"/>
    </cofactor>
    <text evidence="19 20">Binds 1 Mg(2+) ion per subunit.</text>
</comment>
<keyword evidence="4" id="KW-0217">Developmental protein</keyword>
<comment type="catalytic activity">
    <reaction evidence="18 20">
        <text>O-phospho-L-tyrosyl-[protein] + H2O = L-tyrosyl-[protein] + phosphate</text>
        <dbReference type="Rhea" id="RHEA:10684"/>
        <dbReference type="Rhea" id="RHEA-COMP:10136"/>
        <dbReference type="Rhea" id="RHEA-COMP:20101"/>
        <dbReference type="ChEBI" id="CHEBI:15377"/>
        <dbReference type="ChEBI" id="CHEBI:43474"/>
        <dbReference type="ChEBI" id="CHEBI:46858"/>
        <dbReference type="ChEBI" id="CHEBI:61978"/>
        <dbReference type="EC" id="3.1.3.48"/>
    </reaction>
</comment>
<evidence type="ECO:0000256" key="3">
    <source>
        <dbReference type="ARBA" id="ARBA00010501"/>
    </source>
</evidence>
<sequence>MAALENGQNMAEQPVKKAKMEDPNEERASQVSNGEHPSQKGELSSNRSISSEIPPCTDYLARAPGDYTSQLYQTKPYTHILSVPVAETVPAYTGQTQYQSLQPSQPYTVYPQTTQTYGLPPFGALWPGVKSENGLIQTLNPPTVLTSSSVVTNSQTGSVLYSYPVQAATTNAISSTSPNANITTPTVTSISNQEYPTYTILGQNQYQHCYPNQNFTSVSPPGPTESNSVTPDFQETKTATTSPLQIQTPISGDPAAGQPMRAMTSKETEEQSKKNIPVKNRGKGKKADSLSPQHGDLEDPTLVVGSGLAMEEMIFEVADTHLFFNDLEECDQVHVEDVSSDDNGQDLSNYSFTTDGFNGTAGNRNVNSNSGVQGGMDWMRKLAFRYRRVSEVYEKYKSNVGGLLSPQRRDSLHRLRDDIETLTDGWLGTAIKCLQLIQARKNCVNVLITTTQLVPALAKVLLYGLGEVFPIQNIYSATKIGKESCFERIVTRFGKKVTYVVIGDGRDEEMAAKQHNMPFWRITNHNDLISLQQALELDFL</sequence>
<dbReference type="FunFam" id="3.40.50.12350:FF:000002">
    <property type="entry name" value="Eyes absent homolog"/>
    <property type="match status" value="1"/>
</dbReference>
<feature type="region of interest" description="Disordered" evidence="21">
    <location>
        <begin position="1"/>
        <end position="51"/>
    </location>
</feature>
<dbReference type="GO" id="GO:2001240">
    <property type="term" value="P:negative regulation of extrinsic apoptotic signaling pathway in absence of ligand"/>
    <property type="evidence" value="ECO:0007669"/>
    <property type="project" value="TreeGrafter"/>
</dbReference>
<feature type="compositionally biased region" description="Basic and acidic residues" evidence="21">
    <location>
        <begin position="14"/>
        <end position="28"/>
    </location>
</feature>
<dbReference type="GO" id="GO:0005634">
    <property type="term" value="C:nucleus"/>
    <property type="evidence" value="ECO:0007669"/>
    <property type="project" value="UniProtKB-SubCell"/>
</dbReference>
<evidence type="ECO:0000256" key="10">
    <source>
        <dbReference type="ARBA" id="ARBA00022842"/>
    </source>
</evidence>
<dbReference type="GO" id="GO:0006281">
    <property type="term" value="P:DNA repair"/>
    <property type="evidence" value="ECO:0007669"/>
    <property type="project" value="UniProtKB-KW"/>
</dbReference>
<keyword evidence="13 20" id="KW-0805">Transcription regulation</keyword>
<evidence type="ECO:0000256" key="15">
    <source>
        <dbReference type="ARBA" id="ARBA00023163"/>
    </source>
</evidence>
<evidence type="ECO:0000256" key="7">
    <source>
        <dbReference type="ARBA" id="ARBA00022723"/>
    </source>
</evidence>
<feature type="compositionally biased region" description="Basic and acidic residues" evidence="21">
    <location>
        <begin position="264"/>
        <end position="273"/>
    </location>
</feature>
<keyword evidence="12 20" id="KW-0904">Protein phosphatase</keyword>
<keyword evidence="5" id="KW-0963">Cytoplasm</keyword>
<dbReference type="GO" id="GO:0030154">
    <property type="term" value="P:cell differentiation"/>
    <property type="evidence" value="ECO:0007669"/>
    <property type="project" value="TreeGrafter"/>
</dbReference>
<evidence type="ECO:0000256" key="2">
    <source>
        <dbReference type="ARBA" id="ARBA00004496"/>
    </source>
</evidence>
<dbReference type="PANTHER" id="PTHR10190">
    <property type="entry name" value="EYES ABSENT"/>
    <property type="match status" value="1"/>
</dbReference>
<evidence type="ECO:0000256" key="11">
    <source>
        <dbReference type="ARBA" id="ARBA00022853"/>
    </source>
</evidence>
<evidence type="ECO:0000256" key="4">
    <source>
        <dbReference type="ARBA" id="ARBA00022473"/>
    </source>
</evidence>
<comment type="subcellular location">
    <subcellularLocation>
        <location evidence="2">Cytoplasm</location>
    </subcellularLocation>
    <subcellularLocation>
        <location evidence="1">Nucleus</location>
    </subcellularLocation>
</comment>
<feature type="compositionally biased region" description="Polar residues" evidence="21">
    <location>
        <begin position="1"/>
        <end position="11"/>
    </location>
</feature>
<keyword evidence="7 19" id="KW-0479">Metal-binding</keyword>
<proteinExistence type="evidence at transcript level"/>
<keyword evidence="10 19" id="KW-0460">Magnesium</keyword>
<keyword evidence="17" id="KW-0539">Nucleus</keyword>
<dbReference type="GO" id="GO:0046872">
    <property type="term" value="F:metal ion binding"/>
    <property type="evidence" value="ECO:0007669"/>
    <property type="project" value="UniProtKB-KW"/>
</dbReference>
<dbReference type="NCBIfam" id="TIGR01658">
    <property type="entry name" value="EYA-cons_domain"/>
    <property type="match status" value="1"/>
</dbReference>
<evidence type="ECO:0000256" key="13">
    <source>
        <dbReference type="ARBA" id="ARBA00023015"/>
    </source>
</evidence>
<accession>A0A977XD28</accession>
<keyword evidence="16" id="KW-0234">DNA repair</keyword>
<dbReference type="GO" id="GO:0006325">
    <property type="term" value="P:chromatin organization"/>
    <property type="evidence" value="ECO:0007669"/>
    <property type="project" value="UniProtKB-KW"/>
</dbReference>
<evidence type="ECO:0000256" key="17">
    <source>
        <dbReference type="ARBA" id="ARBA00023242"/>
    </source>
</evidence>
<evidence type="ECO:0000256" key="9">
    <source>
        <dbReference type="ARBA" id="ARBA00022801"/>
    </source>
</evidence>
<feature type="binding site" evidence="19">
    <location>
        <position position="504"/>
    </location>
    <ligand>
        <name>Mg(2+)</name>
        <dbReference type="ChEBI" id="CHEBI:18420"/>
    </ligand>
</feature>
<dbReference type="Gene3D" id="3.40.50.12350">
    <property type="match status" value="1"/>
</dbReference>
<keyword evidence="9 20" id="KW-0378">Hydrolase</keyword>
<keyword evidence="8" id="KW-0227">DNA damage</keyword>
<dbReference type="AlphaFoldDB" id="A0A977XD28"/>
<dbReference type="GO" id="GO:0005737">
    <property type="term" value="C:cytoplasm"/>
    <property type="evidence" value="ECO:0007669"/>
    <property type="project" value="UniProtKB-SubCell"/>
</dbReference>
<organism evidence="22">
    <name type="scientific">Polypedates teraiensis</name>
    <name type="common">Terai tree frog</name>
    <dbReference type="NCBI Taxonomy" id="1179784"/>
    <lineage>
        <taxon>Eukaryota</taxon>
        <taxon>Metazoa</taxon>
        <taxon>Chordata</taxon>
        <taxon>Craniata</taxon>
        <taxon>Vertebrata</taxon>
        <taxon>Euteleostomi</taxon>
        <taxon>Amphibia</taxon>
        <taxon>Batrachia</taxon>
        <taxon>Anura</taxon>
        <taxon>Neobatrachia</taxon>
        <taxon>Ranoidea</taxon>
        <taxon>Rhacophoridae</taxon>
        <taxon>Rhacophorinae</taxon>
        <taxon>Polypedates</taxon>
    </lineage>
</organism>
<reference evidence="22" key="1">
    <citation type="submission" date="2021-11" db="EMBL/GenBank/DDBJ databases">
        <authorList>
            <person name="Borah B.K."/>
            <person name="Trivedi A.K."/>
        </authorList>
    </citation>
    <scope>NUCLEOTIDE SEQUENCE</scope>
    <source>
        <tissue evidence="22">Brain</tissue>
    </source>
</reference>
<dbReference type="GO" id="GO:0045739">
    <property type="term" value="P:positive regulation of DNA repair"/>
    <property type="evidence" value="ECO:0007669"/>
    <property type="project" value="TreeGrafter"/>
</dbReference>
<dbReference type="EC" id="3.1.3.48" evidence="20"/>
<dbReference type="EMBL" id="OL466927">
    <property type="protein sequence ID" value="UXP11772.1"/>
    <property type="molecule type" value="mRNA"/>
</dbReference>
<evidence type="ECO:0000256" key="8">
    <source>
        <dbReference type="ARBA" id="ARBA00022763"/>
    </source>
</evidence>
<dbReference type="InterPro" id="IPR028472">
    <property type="entry name" value="EYA"/>
</dbReference>
<feature type="compositionally biased region" description="Polar residues" evidence="21">
    <location>
        <begin position="29"/>
        <end position="51"/>
    </location>
</feature>
<evidence type="ECO:0000313" key="22">
    <source>
        <dbReference type="EMBL" id="UXP11772.1"/>
    </source>
</evidence>